<sequence>MRRRPSYLCFIALWALVASRHAEPAKASWRLHTESRWIVDKQGRRVKLACVNWASHLEPMVAEGLDKKPVDWISKQIASMGFNCVRLTWPLFMVTNNSLGSMSVAQSFRDLGLVDYIGGIRQNNPSLLDVSVLAAFRAVVTSLGDNNVMVILDNHISKPGWCCSNRDGNGFFGDQYFDPNLWIKGLTRMATMIRRIGNVVGMSLRNELRGPKENLRDWLRYMERGAEVVHSANPHVLVIASGLYYDTDLWFLGHIPMKVSFARKLVFELHWYASSSGTVWEDGNANELCKDATDKVMSKAGFILNQGMPLFVSEFGGELSGQNVNDDRYFNCFFGVAAKLDFDWALWTIVGSYYLRKGIVGMEETFGVLNKDFSGPRNASFLQRISALQAPFQGATSSSPTRRILFHPLTGLCIQRKREQEQLQLGACNESEAWTHTRHHTIRMRGTDLCMQADRLEKPVKLSTDCADHGSRWKTISESKMHFSSNIVGSNVTVCLDIDFSTKTVIASPCKCLREDATCNPASQWFELVNMTRST</sequence>
<dbReference type="GO" id="GO:0016798">
    <property type="term" value="F:hydrolase activity, acting on glycosyl bonds"/>
    <property type="evidence" value="ECO:0007669"/>
    <property type="project" value="UniProtKB-KW"/>
</dbReference>
<proteinExistence type="inferred from homology"/>
<comment type="caution">
    <text evidence="8">The sequence shown here is derived from an EMBL/GenBank/DDBJ whole genome shotgun (WGS) entry which is preliminary data.</text>
</comment>
<evidence type="ECO:0000313" key="9">
    <source>
        <dbReference type="Proteomes" id="UP001634007"/>
    </source>
</evidence>
<comment type="similarity">
    <text evidence="1 4">Belongs to the glycosyl hydrolase 5 (cellulase A) family.</text>
</comment>
<dbReference type="Gene3D" id="2.80.10.50">
    <property type="match status" value="1"/>
</dbReference>
<dbReference type="AlphaFoldDB" id="A0ABD3JI91"/>
<evidence type="ECO:0000256" key="1">
    <source>
        <dbReference type="ARBA" id="ARBA00005641"/>
    </source>
</evidence>
<keyword evidence="5" id="KW-0732">Signal</keyword>
<name>A0ABD3JI91_EUCGL</name>
<evidence type="ECO:0000256" key="2">
    <source>
        <dbReference type="ARBA" id="ARBA00022801"/>
    </source>
</evidence>
<feature type="chain" id="PRO_5044749415" description="Mannan endo-1,4-beta-mannosidase" evidence="5">
    <location>
        <begin position="23"/>
        <end position="535"/>
    </location>
</feature>
<gene>
    <name evidence="8" type="ORF">ACJRO7_031289</name>
</gene>
<dbReference type="InterPro" id="IPR000772">
    <property type="entry name" value="Ricin_B_lectin"/>
</dbReference>
<reference evidence="8 9" key="1">
    <citation type="submission" date="2024-11" db="EMBL/GenBank/DDBJ databases">
        <title>Chromosome-level genome assembly of Eucalyptus globulus Labill. provides insights into its genome evolution.</title>
        <authorList>
            <person name="Li X."/>
        </authorList>
    </citation>
    <scope>NUCLEOTIDE SEQUENCE [LARGE SCALE GENOMIC DNA]</scope>
    <source>
        <strain evidence="8">CL2024</strain>
        <tissue evidence="8">Fresh tender leaves</tissue>
    </source>
</reference>
<dbReference type="InterPro" id="IPR035992">
    <property type="entry name" value="Ricin_B-like_lectins"/>
</dbReference>
<evidence type="ECO:0008006" key="10">
    <source>
        <dbReference type="Google" id="ProtNLM"/>
    </source>
</evidence>
<dbReference type="Pfam" id="PF00652">
    <property type="entry name" value="Ricin_B_lectin"/>
    <property type="match status" value="1"/>
</dbReference>
<evidence type="ECO:0000256" key="3">
    <source>
        <dbReference type="ARBA" id="ARBA00023295"/>
    </source>
</evidence>
<dbReference type="Proteomes" id="UP001634007">
    <property type="component" value="Unassembled WGS sequence"/>
</dbReference>
<accession>A0ABD3JI91</accession>
<dbReference type="SUPFAM" id="SSF51445">
    <property type="entry name" value="(Trans)glycosidases"/>
    <property type="match status" value="1"/>
</dbReference>
<dbReference type="SUPFAM" id="SSF50370">
    <property type="entry name" value="Ricin B-like lectins"/>
    <property type="match status" value="1"/>
</dbReference>
<dbReference type="EMBL" id="JBJKBG010000008">
    <property type="protein sequence ID" value="KAL3726372.1"/>
    <property type="molecule type" value="Genomic_DNA"/>
</dbReference>
<dbReference type="InterPro" id="IPR001547">
    <property type="entry name" value="Glyco_hydro_5"/>
</dbReference>
<evidence type="ECO:0000259" key="7">
    <source>
        <dbReference type="Pfam" id="PF00652"/>
    </source>
</evidence>
<protein>
    <recommendedName>
        <fullName evidence="10">Mannan endo-1,4-beta-mannosidase</fullName>
    </recommendedName>
</protein>
<keyword evidence="9" id="KW-1185">Reference proteome</keyword>
<keyword evidence="2 4" id="KW-0378">Hydrolase</keyword>
<dbReference type="Pfam" id="PF00150">
    <property type="entry name" value="Cellulase"/>
    <property type="match status" value="1"/>
</dbReference>
<dbReference type="PANTHER" id="PTHR31263">
    <property type="entry name" value="CELLULASE FAMILY PROTEIN (AFU_ORTHOLOGUE AFUA_5G14560)"/>
    <property type="match status" value="1"/>
</dbReference>
<dbReference type="Gene3D" id="3.20.20.80">
    <property type="entry name" value="Glycosidases"/>
    <property type="match status" value="1"/>
</dbReference>
<evidence type="ECO:0000259" key="6">
    <source>
        <dbReference type="Pfam" id="PF00150"/>
    </source>
</evidence>
<evidence type="ECO:0000256" key="5">
    <source>
        <dbReference type="SAM" id="SignalP"/>
    </source>
</evidence>
<organism evidence="8 9">
    <name type="scientific">Eucalyptus globulus</name>
    <name type="common">Tasmanian blue gum</name>
    <dbReference type="NCBI Taxonomy" id="34317"/>
    <lineage>
        <taxon>Eukaryota</taxon>
        <taxon>Viridiplantae</taxon>
        <taxon>Streptophyta</taxon>
        <taxon>Embryophyta</taxon>
        <taxon>Tracheophyta</taxon>
        <taxon>Spermatophyta</taxon>
        <taxon>Magnoliopsida</taxon>
        <taxon>eudicotyledons</taxon>
        <taxon>Gunneridae</taxon>
        <taxon>Pentapetalae</taxon>
        <taxon>rosids</taxon>
        <taxon>malvids</taxon>
        <taxon>Myrtales</taxon>
        <taxon>Myrtaceae</taxon>
        <taxon>Myrtoideae</taxon>
        <taxon>Eucalypteae</taxon>
        <taxon>Eucalyptus</taxon>
    </lineage>
</organism>
<feature type="domain" description="Ricin B lectin" evidence="7">
    <location>
        <begin position="409"/>
        <end position="510"/>
    </location>
</feature>
<feature type="domain" description="Glycoside hydrolase family 5" evidence="6">
    <location>
        <begin position="72"/>
        <end position="349"/>
    </location>
</feature>
<dbReference type="PANTHER" id="PTHR31263:SF67">
    <property type="entry name" value="GLYCOSIDE HYDROLASE FAMILY 5 DOMAIN-CONTAINING PROTEIN"/>
    <property type="match status" value="1"/>
</dbReference>
<evidence type="ECO:0000313" key="8">
    <source>
        <dbReference type="EMBL" id="KAL3726372.1"/>
    </source>
</evidence>
<keyword evidence="3 4" id="KW-0326">Glycosidase</keyword>
<evidence type="ECO:0000256" key="4">
    <source>
        <dbReference type="RuleBase" id="RU361153"/>
    </source>
</evidence>
<feature type="signal peptide" evidence="5">
    <location>
        <begin position="1"/>
        <end position="22"/>
    </location>
</feature>
<dbReference type="InterPro" id="IPR017853">
    <property type="entry name" value="GH"/>
</dbReference>